<name>A0A4Y2B2J4_ARAVE</name>
<dbReference type="Proteomes" id="UP000499080">
    <property type="component" value="Unassembled WGS sequence"/>
</dbReference>
<evidence type="ECO:0000313" key="1">
    <source>
        <dbReference type="EMBL" id="GBL86273.1"/>
    </source>
</evidence>
<keyword evidence="2" id="KW-1185">Reference proteome</keyword>
<sequence>MVSSFTYVLLKCEHGYNIQSVQQAVCIKEEYGTAIRSHFLKVVVAAEMNWRLPHYTGTMLNHGGFTPQRCIPEFYCYTTGHAQDSLHQWSDTNSKLSFSRGIQ</sequence>
<dbReference type="AlphaFoldDB" id="A0A4Y2B2J4"/>
<dbReference type="EMBL" id="BGPR01000047">
    <property type="protein sequence ID" value="GBL86273.1"/>
    <property type="molecule type" value="Genomic_DNA"/>
</dbReference>
<protein>
    <submittedName>
        <fullName evidence="1">Uncharacterized protein</fullName>
    </submittedName>
</protein>
<evidence type="ECO:0000313" key="2">
    <source>
        <dbReference type="Proteomes" id="UP000499080"/>
    </source>
</evidence>
<accession>A0A4Y2B2J4</accession>
<comment type="caution">
    <text evidence="1">The sequence shown here is derived from an EMBL/GenBank/DDBJ whole genome shotgun (WGS) entry which is preliminary data.</text>
</comment>
<proteinExistence type="predicted"/>
<organism evidence="1 2">
    <name type="scientific">Araneus ventricosus</name>
    <name type="common">Orbweaver spider</name>
    <name type="synonym">Epeira ventricosa</name>
    <dbReference type="NCBI Taxonomy" id="182803"/>
    <lineage>
        <taxon>Eukaryota</taxon>
        <taxon>Metazoa</taxon>
        <taxon>Ecdysozoa</taxon>
        <taxon>Arthropoda</taxon>
        <taxon>Chelicerata</taxon>
        <taxon>Arachnida</taxon>
        <taxon>Araneae</taxon>
        <taxon>Araneomorphae</taxon>
        <taxon>Entelegynae</taxon>
        <taxon>Araneoidea</taxon>
        <taxon>Araneidae</taxon>
        <taxon>Araneus</taxon>
    </lineage>
</organism>
<gene>
    <name evidence="1" type="ORF">AVEN_131999_1</name>
</gene>
<reference evidence="1 2" key="1">
    <citation type="journal article" date="2019" name="Sci. Rep.">
        <title>Orb-weaving spider Araneus ventricosus genome elucidates the spidroin gene catalogue.</title>
        <authorList>
            <person name="Kono N."/>
            <person name="Nakamura H."/>
            <person name="Ohtoshi R."/>
            <person name="Moran D.A.P."/>
            <person name="Shinohara A."/>
            <person name="Yoshida Y."/>
            <person name="Fujiwara M."/>
            <person name="Mori M."/>
            <person name="Tomita M."/>
            <person name="Arakawa K."/>
        </authorList>
    </citation>
    <scope>NUCLEOTIDE SEQUENCE [LARGE SCALE GENOMIC DNA]</scope>
</reference>